<reference evidence="5 6" key="1">
    <citation type="journal article" date="2019" name="Nat. Microbiol.">
        <title>Mediterranean grassland soil C-N compound turnover is dependent on rainfall and depth, and is mediated by genomically divergent microorganisms.</title>
        <authorList>
            <person name="Diamond S."/>
            <person name="Andeer P.F."/>
            <person name="Li Z."/>
            <person name="Crits-Christoph A."/>
            <person name="Burstein D."/>
            <person name="Anantharaman K."/>
            <person name="Lane K.R."/>
            <person name="Thomas B.C."/>
            <person name="Pan C."/>
            <person name="Northen T.R."/>
            <person name="Banfield J.F."/>
        </authorList>
    </citation>
    <scope>NUCLEOTIDE SEQUENCE [LARGE SCALE GENOMIC DNA]</scope>
    <source>
        <strain evidence="5">WS_2</strain>
    </source>
</reference>
<dbReference type="GO" id="GO:0019867">
    <property type="term" value="C:outer membrane"/>
    <property type="evidence" value="ECO:0007669"/>
    <property type="project" value="InterPro"/>
</dbReference>
<gene>
    <name evidence="5" type="ORF">E6K72_12865</name>
</gene>
<evidence type="ECO:0000256" key="3">
    <source>
        <dbReference type="SAM" id="SignalP"/>
    </source>
</evidence>
<keyword evidence="3" id="KW-0732">Signal</keyword>
<protein>
    <recommendedName>
        <fullName evidence="4">Bacterial surface antigen (D15) domain-containing protein</fullName>
    </recommendedName>
</protein>
<dbReference type="Proteomes" id="UP000317716">
    <property type="component" value="Unassembled WGS sequence"/>
</dbReference>
<feature type="domain" description="Bacterial surface antigen (D15)" evidence="4">
    <location>
        <begin position="428"/>
        <end position="554"/>
    </location>
</feature>
<dbReference type="EMBL" id="VBOS01000474">
    <property type="protein sequence ID" value="TMQ48598.1"/>
    <property type="molecule type" value="Genomic_DNA"/>
</dbReference>
<dbReference type="Gene3D" id="2.40.160.50">
    <property type="entry name" value="membrane protein fhac: a member of the omp85/tpsb transporter family"/>
    <property type="match status" value="1"/>
</dbReference>
<comment type="subcellular location">
    <subcellularLocation>
        <location evidence="1">Membrane</location>
    </subcellularLocation>
</comment>
<organism evidence="5 6">
    <name type="scientific">Eiseniibacteriota bacterium</name>
    <dbReference type="NCBI Taxonomy" id="2212470"/>
    <lineage>
        <taxon>Bacteria</taxon>
        <taxon>Candidatus Eiseniibacteriota</taxon>
    </lineage>
</organism>
<evidence type="ECO:0000256" key="1">
    <source>
        <dbReference type="ARBA" id="ARBA00004370"/>
    </source>
</evidence>
<dbReference type="AlphaFoldDB" id="A0A538SB54"/>
<feature type="signal peptide" evidence="3">
    <location>
        <begin position="1"/>
        <end position="29"/>
    </location>
</feature>
<comment type="caution">
    <text evidence="5">The sequence shown here is derived from an EMBL/GenBank/DDBJ whole genome shotgun (WGS) entry which is preliminary data.</text>
</comment>
<name>A0A538SB54_UNCEI</name>
<evidence type="ECO:0000313" key="6">
    <source>
        <dbReference type="Proteomes" id="UP000317716"/>
    </source>
</evidence>
<feature type="chain" id="PRO_5021705706" description="Bacterial surface antigen (D15) domain-containing protein" evidence="3">
    <location>
        <begin position="30"/>
        <end position="554"/>
    </location>
</feature>
<evidence type="ECO:0000313" key="5">
    <source>
        <dbReference type="EMBL" id="TMQ48598.1"/>
    </source>
</evidence>
<dbReference type="InterPro" id="IPR000184">
    <property type="entry name" value="Bac_surfAg_D15"/>
</dbReference>
<proteinExistence type="predicted"/>
<accession>A0A538SB54</accession>
<dbReference type="Pfam" id="PF01103">
    <property type="entry name" value="Omp85"/>
    <property type="match status" value="1"/>
</dbReference>
<evidence type="ECO:0000259" key="4">
    <source>
        <dbReference type="Pfam" id="PF01103"/>
    </source>
</evidence>
<evidence type="ECO:0000256" key="2">
    <source>
        <dbReference type="ARBA" id="ARBA00023136"/>
    </source>
</evidence>
<sequence length="554" mass="60777">MIAWARRASADALGALAGIVLLAAPAAMAAGAESPAEAGAPAVRDSAASPEGRTIARIDIRVRDIFDPAPGDPFSSFYRLANLLHIRTRDRTIRQQLLFAPGEPWREQRGEETARALRTLDYLEPRRLEARRVGDSVLVTVETRDAWTTSPVLNLERGGGVLYETVGLSERNLLGLGKTLAFIYHEDATGITRNLTYHDPAVLGTRLQLRYSAASGTAGSSDLFDVALPFYAEEARWGSGLFWHRSTYEASLFQGGAEVATLDVRNHESELWGGRGWERDHTIVRAIGSLYQQDRHLGPTRLTPGAPPDFAGGDEDLQIRRLAGQVRIWHPHFIVREDIDRMGRKEDFDVGNGAALKLGYSPEAFGSTANEGYARLDAETGTATSSDFGNVRASISMRLRRGPLEVIRRLDARWNHKWRPGHVLVLSAFGMGGTEVPRDFQVVVGGLNGLRAYSVQALAGTELVRLNAEQRWILVRNRWDLISLGAAVFYDAARAWGPGAVGTDWFNAAGFGARFATPRSALGPVIRFDVAWPISPTRHGERQPVFTFGSSQAF</sequence>
<keyword evidence="2" id="KW-0472">Membrane</keyword>